<protein>
    <submittedName>
        <fullName evidence="3">Uncharacterized protein</fullName>
    </submittedName>
</protein>
<feature type="transmembrane region" description="Helical" evidence="2">
    <location>
        <begin position="605"/>
        <end position="625"/>
    </location>
</feature>
<organism evidence="3 4">
    <name type="scientific">Passalora fulva</name>
    <name type="common">Tomato leaf mold</name>
    <name type="synonym">Cladosporium fulvum</name>
    <dbReference type="NCBI Taxonomy" id="5499"/>
    <lineage>
        <taxon>Eukaryota</taxon>
        <taxon>Fungi</taxon>
        <taxon>Dikarya</taxon>
        <taxon>Ascomycota</taxon>
        <taxon>Pezizomycotina</taxon>
        <taxon>Dothideomycetes</taxon>
        <taxon>Dothideomycetidae</taxon>
        <taxon>Mycosphaerellales</taxon>
        <taxon>Mycosphaerellaceae</taxon>
        <taxon>Fulvia</taxon>
    </lineage>
</organism>
<feature type="transmembrane region" description="Helical" evidence="2">
    <location>
        <begin position="370"/>
        <end position="392"/>
    </location>
</feature>
<evidence type="ECO:0000256" key="1">
    <source>
        <dbReference type="SAM" id="MobiDB-lite"/>
    </source>
</evidence>
<dbReference type="PANTHER" id="PTHR36840:SF1">
    <property type="entry name" value="BLL5714 PROTEIN"/>
    <property type="match status" value="1"/>
</dbReference>
<dbReference type="OMA" id="RQYFHKG"/>
<keyword evidence="2" id="KW-0812">Transmembrane</keyword>
<reference evidence="3" key="1">
    <citation type="submission" date="2021-12" db="EMBL/GenBank/DDBJ databases">
        <authorList>
            <person name="Zaccaron A."/>
            <person name="Stergiopoulos I."/>
        </authorList>
    </citation>
    <scope>NUCLEOTIDE SEQUENCE</scope>
    <source>
        <strain evidence="3">Race5_Kim</strain>
    </source>
</reference>
<proteinExistence type="predicted"/>
<gene>
    <name evidence="3" type="ORF">CLAFUR5_01985</name>
</gene>
<feature type="region of interest" description="Disordered" evidence="1">
    <location>
        <begin position="166"/>
        <end position="186"/>
    </location>
</feature>
<dbReference type="OrthoDB" id="191995at2759"/>
<dbReference type="EMBL" id="CP090163">
    <property type="protein sequence ID" value="UJO12286.1"/>
    <property type="molecule type" value="Genomic_DNA"/>
</dbReference>
<feature type="transmembrane region" description="Helical" evidence="2">
    <location>
        <begin position="448"/>
        <end position="467"/>
    </location>
</feature>
<feature type="transmembrane region" description="Helical" evidence="2">
    <location>
        <begin position="288"/>
        <end position="308"/>
    </location>
</feature>
<evidence type="ECO:0000313" key="4">
    <source>
        <dbReference type="Proteomes" id="UP000756132"/>
    </source>
</evidence>
<dbReference type="Pfam" id="PF06772">
    <property type="entry name" value="LtrA"/>
    <property type="match status" value="1"/>
</dbReference>
<dbReference type="Proteomes" id="UP000756132">
    <property type="component" value="Chromosome 1"/>
</dbReference>
<feature type="transmembrane region" description="Helical" evidence="2">
    <location>
        <begin position="342"/>
        <end position="364"/>
    </location>
</feature>
<feature type="transmembrane region" description="Helical" evidence="2">
    <location>
        <begin position="546"/>
        <end position="563"/>
    </location>
</feature>
<name>A0A9Q8P3Z4_PASFU</name>
<keyword evidence="2" id="KW-0472">Membrane</keyword>
<feature type="compositionally biased region" description="Polar residues" evidence="1">
    <location>
        <begin position="170"/>
        <end position="186"/>
    </location>
</feature>
<feature type="transmembrane region" description="Helical" evidence="2">
    <location>
        <begin position="424"/>
        <end position="442"/>
    </location>
</feature>
<keyword evidence="4" id="KW-1185">Reference proteome</keyword>
<evidence type="ECO:0000256" key="2">
    <source>
        <dbReference type="SAM" id="Phobius"/>
    </source>
</evidence>
<dbReference type="InterPro" id="IPR010640">
    <property type="entry name" value="Low_temperature_requirement_A"/>
</dbReference>
<feature type="transmembrane region" description="Helical" evidence="2">
    <location>
        <begin position="314"/>
        <end position="335"/>
    </location>
</feature>
<keyword evidence="2" id="KW-1133">Transmembrane helix</keyword>
<reference evidence="3" key="2">
    <citation type="journal article" date="2022" name="Microb. Genom.">
        <title>A chromosome-scale genome assembly of the tomato pathogen Cladosporium fulvum reveals a compartmentalized genome architecture and the presence of a dispensable chromosome.</title>
        <authorList>
            <person name="Zaccaron A.Z."/>
            <person name="Chen L.H."/>
            <person name="Samaras A."/>
            <person name="Stergiopoulos I."/>
        </authorList>
    </citation>
    <scope>NUCLEOTIDE SEQUENCE</scope>
    <source>
        <strain evidence="3">Race5_Kim</strain>
    </source>
</reference>
<sequence length="681" mass="76745">MTTSPANGDVEKQDIALGAKVEDESHHHFPNPLHGHHLHGHAGVHMRERLRHFLHPNGKRVHVAASPEEAVNLRQRLASIHSDDEFDIYVSGTPEHLDALREAQNHHEDARDKLRQEHPELFDRFEKVHSELDALALELDRVTSHGVSLDAHFSRFGYNAHVRSYDDDSPGQSGANTPGSSLSGSTQYERGFARPLKLFKQPTLRQYFHKGILWRASGSEEVQSFELFVDLLYVGILQIIGEHAAEHPDGLNLLYFVITFTLAWKIWNDNTLLVSWFEADDVLQRVSILFLIACLFGYTTNTTEAFIHTYPTLIGFYLAARFFMACYLLMVAYFIKMIRAVAIYHVFITLVGGALWIGSCHVEWPGQLALIWVALFVDVVGPIGVISVGMLLSSVSKGAKAWYDRVFEFIPAINIEHRVERTNAFVSLVFGFSVVALLYQSAHDGIDAYFGKAIMGLIQIFCFNWMYFEIDSSNLMMHAIRRHKLSSLVWSFAHLPFILAFVLGGGGLAKLVIAYDTEHSHLDWLTERYRATAEEQHLDHISEGLRWYYCGGFGIALLCMALISISHVHREHEGIRLLKKKRLLIRIIVAIILICLPLADHLNSIELVGTVTGLIVFLLVTELGATSDAKASLCGRSKPCRYTGRCSKGQLLEMMKNGKEIDPAELAPRNKEKYEGQTVLP</sequence>
<feature type="transmembrane region" description="Helical" evidence="2">
    <location>
        <begin position="583"/>
        <end position="599"/>
    </location>
</feature>
<dbReference type="KEGG" id="ffu:CLAFUR5_01985"/>
<accession>A0A9Q8P3Z4</accession>
<evidence type="ECO:0000313" key="3">
    <source>
        <dbReference type="EMBL" id="UJO12286.1"/>
    </source>
</evidence>
<dbReference type="PANTHER" id="PTHR36840">
    <property type="entry name" value="BLL5714 PROTEIN"/>
    <property type="match status" value="1"/>
</dbReference>
<dbReference type="GeneID" id="71981863"/>
<feature type="transmembrane region" description="Helical" evidence="2">
    <location>
        <begin position="488"/>
        <end position="515"/>
    </location>
</feature>
<dbReference type="AlphaFoldDB" id="A0A9Q8P3Z4"/>
<dbReference type="RefSeq" id="XP_047756652.1">
    <property type="nucleotide sequence ID" value="XM_047901133.1"/>
</dbReference>